<protein>
    <submittedName>
        <fullName evidence="1">Uncharacterized protein</fullName>
    </submittedName>
</protein>
<gene>
    <name evidence="1" type="ORF">SISNIDRAFT_466727</name>
</gene>
<keyword evidence="2" id="KW-1185">Reference proteome</keyword>
<evidence type="ECO:0000313" key="1">
    <source>
        <dbReference type="EMBL" id="KZS92868.1"/>
    </source>
</evidence>
<proteinExistence type="predicted"/>
<sequence length="150" mass="17187">MLALSSCSRPPIANRMQRRLAQVHSISDPSLRFQLLLKLHLDNVGDQLKSELKTMPTNHPVLVMWHQVPTPMKFLKQAKDHLLRHPPYEGSDFLSHPSKWILLRDSLIHMLLLKMEIYKEKTARPSRYLNASLGQSSNASCLPTIDEADD</sequence>
<dbReference type="Proteomes" id="UP000076722">
    <property type="component" value="Unassembled WGS sequence"/>
</dbReference>
<accession>A0A164U2S8</accession>
<evidence type="ECO:0000313" key="2">
    <source>
        <dbReference type="Proteomes" id="UP000076722"/>
    </source>
</evidence>
<dbReference type="EMBL" id="KV419409">
    <property type="protein sequence ID" value="KZS92868.1"/>
    <property type="molecule type" value="Genomic_DNA"/>
</dbReference>
<reference evidence="1 2" key="1">
    <citation type="journal article" date="2016" name="Mol. Biol. Evol.">
        <title>Comparative Genomics of Early-Diverging Mushroom-Forming Fungi Provides Insights into the Origins of Lignocellulose Decay Capabilities.</title>
        <authorList>
            <person name="Nagy L.G."/>
            <person name="Riley R."/>
            <person name="Tritt A."/>
            <person name="Adam C."/>
            <person name="Daum C."/>
            <person name="Floudas D."/>
            <person name="Sun H."/>
            <person name="Yadav J.S."/>
            <person name="Pangilinan J."/>
            <person name="Larsson K.H."/>
            <person name="Matsuura K."/>
            <person name="Barry K."/>
            <person name="Labutti K."/>
            <person name="Kuo R."/>
            <person name="Ohm R.A."/>
            <person name="Bhattacharya S.S."/>
            <person name="Shirouzu T."/>
            <person name="Yoshinaga Y."/>
            <person name="Martin F.M."/>
            <person name="Grigoriev I.V."/>
            <person name="Hibbett D.S."/>
        </authorList>
    </citation>
    <scope>NUCLEOTIDE SEQUENCE [LARGE SCALE GENOMIC DNA]</scope>
    <source>
        <strain evidence="1 2">HHB9708</strain>
    </source>
</reference>
<dbReference type="AlphaFoldDB" id="A0A164U2S8"/>
<organism evidence="1 2">
    <name type="scientific">Sistotremastrum niveocremeum HHB9708</name>
    <dbReference type="NCBI Taxonomy" id="1314777"/>
    <lineage>
        <taxon>Eukaryota</taxon>
        <taxon>Fungi</taxon>
        <taxon>Dikarya</taxon>
        <taxon>Basidiomycota</taxon>
        <taxon>Agaricomycotina</taxon>
        <taxon>Agaricomycetes</taxon>
        <taxon>Sistotremastrales</taxon>
        <taxon>Sistotremastraceae</taxon>
        <taxon>Sertulicium</taxon>
        <taxon>Sertulicium niveocremeum</taxon>
    </lineage>
</organism>
<name>A0A164U2S8_9AGAM</name>